<evidence type="ECO:0000313" key="8">
    <source>
        <dbReference type="Proteomes" id="UP001501074"/>
    </source>
</evidence>
<proteinExistence type="inferred from homology"/>
<comment type="caution">
    <text evidence="7">The sequence shown here is derived from an EMBL/GenBank/DDBJ whole genome shotgun (WGS) entry which is preliminary data.</text>
</comment>
<keyword evidence="3" id="KW-0813">Transport</keyword>
<comment type="similarity">
    <text evidence="2">Belongs to the bacterial solute-binding protein 5 family.</text>
</comment>
<gene>
    <name evidence="7" type="ORF">GCM10022223_38260</name>
</gene>
<keyword evidence="8" id="KW-1185">Reference proteome</keyword>
<dbReference type="Gene3D" id="3.10.105.10">
    <property type="entry name" value="Dipeptide-binding Protein, Domain 3"/>
    <property type="match status" value="1"/>
</dbReference>
<dbReference type="EMBL" id="BAAAZO010000006">
    <property type="protein sequence ID" value="GAA3617904.1"/>
    <property type="molecule type" value="Genomic_DNA"/>
</dbReference>
<dbReference type="PIRSF" id="PIRSF002741">
    <property type="entry name" value="MppA"/>
    <property type="match status" value="1"/>
</dbReference>
<sequence>MSPHRRPLRRNLGISAGLATVALALAACSGGGSGSAGARPKDALRLAISSEMPTLDPQTVYQYEGNQVLTAVYEGLLSYSSDSTDEIVPMLAKSYKLSDDGLTYTFALRDDVTFAGGRAMTSADVKASFERLAAAGVESQMAYMVAGVAKYQTPDEHTFVVRLKAPSSSFLSLVASPFGPKVIDSTVLEENKADNALEYLKTHTAGTGPYQLGSMTAGQEYDLTRRDDYWGEEPSFATVTVKVISDVATQLLQLEGGDLDIVTGQPVATLQQFAKDGDYQVQQFPTLQKANLHVKTSGTLSDMKLREALRDSIDRKTLVSQVWGDYAKVSGQMYPAGMVADGTATDTWQTATGNLATLAQGKTITLGYIAGRTADQQASEALQAQWTDAGATVELVAVQGNDIYGLSGSLDTAPDLLFETAYPDSAHPDTWARLFWYSDLTKGNGALNYLAGGTPAADRYIDRGAAATDETVAEKAYGAAGDAIHNDISYITLADIDDAFIMSKDLTGAGHWLPLSVTLDLRTLKRS</sequence>
<evidence type="ECO:0000256" key="5">
    <source>
        <dbReference type="SAM" id="SignalP"/>
    </source>
</evidence>
<evidence type="ECO:0000256" key="2">
    <source>
        <dbReference type="ARBA" id="ARBA00005695"/>
    </source>
</evidence>
<feature type="domain" description="Solute-binding protein family 5" evidence="6">
    <location>
        <begin position="86"/>
        <end position="438"/>
    </location>
</feature>
<keyword evidence="4 5" id="KW-0732">Signal</keyword>
<evidence type="ECO:0000256" key="3">
    <source>
        <dbReference type="ARBA" id="ARBA00022448"/>
    </source>
</evidence>
<dbReference type="CDD" id="cd08512">
    <property type="entry name" value="PBP2_NikA_DppA_OppA_like_7"/>
    <property type="match status" value="1"/>
</dbReference>
<dbReference type="InterPro" id="IPR000914">
    <property type="entry name" value="SBP_5_dom"/>
</dbReference>
<evidence type="ECO:0000256" key="4">
    <source>
        <dbReference type="ARBA" id="ARBA00022729"/>
    </source>
</evidence>
<feature type="signal peptide" evidence="5">
    <location>
        <begin position="1"/>
        <end position="26"/>
    </location>
</feature>
<dbReference type="Gene3D" id="3.40.190.10">
    <property type="entry name" value="Periplasmic binding protein-like II"/>
    <property type="match status" value="1"/>
</dbReference>
<dbReference type="SUPFAM" id="SSF53850">
    <property type="entry name" value="Periplasmic binding protein-like II"/>
    <property type="match status" value="1"/>
</dbReference>
<accession>A0ABP6ZTU2</accession>
<comment type="subcellular location">
    <subcellularLocation>
        <location evidence="1">Cell envelope</location>
    </subcellularLocation>
</comment>
<dbReference type="Gene3D" id="3.90.76.10">
    <property type="entry name" value="Dipeptide-binding Protein, Domain 1"/>
    <property type="match status" value="1"/>
</dbReference>
<evidence type="ECO:0000259" key="6">
    <source>
        <dbReference type="Pfam" id="PF00496"/>
    </source>
</evidence>
<dbReference type="PANTHER" id="PTHR30290:SF10">
    <property type="entry name" value="PERIPLASMIC OLIGOPEPTIDE-BINDING PROTEIN-RELATED"/>
    <property type="match status" value="1"/>
</dbReference>
<dbReference type="PROSITE" id="PS51257">
    <property type="entry name" value="PROKAR_LIPOPROTEIN"/>
    <property type="match status" value="1"/>
</dbReference>
<evidence type="ECO:0000313" key="7">
    <source>
        <dbReference type="EMBL" id="GAA3617904.1"/>
    </source>
</evidence>
<name>A0ABP6ZTU2_9ACTN</name>
<dbReference type="InterPro" id="IPR039424">
    <property type="entry name" value="SBP_5"/>
</dbReference>
<dbReference type="InterPro" id="IPR030678">
    <property type="entry name" value="Peptide/Ni-bd"/>
</dbReference>
<dbReference type="Pfam" id="PF00496">
    <property type="entry name" value="SBP_bac_5"/>
    <property type="match status" value="1"/>
</dbReference>
<reference evidence="8" key="1">
    <citation type="journal article" date="2019" name="Int. J. Syst. Evol. Microbiol.">
        <title>The Global Catalogue of Microorganisms (GCM) 10K type strain sequencing project: providing services to taxonomists for standard genome sequencing and annotation.</title>
        <authorList>
            <consortium name="The Broad Institute Genomics Platform"/>
            <consortium name="The Broad Institute Genome Sequencing Center for Infectious Disease"/>
            <person name="Wu L."/>
            <person name="Ma J."/>
        </authorList>
    </citation>
    <scope>NUCLEOTIDE SEQUENCE [LARGE SCALE GENOMIC DNA]</scope>
    <source>
        <strain evidence="8">JCM 16902</strain>
    </source>
</reference>
<dbReference type="PANTHER" id="PTHR30290">
    <property type="entry name" value="PERIPLASMIC BINDING COMPONENT OF ABC TRANSPORTER"/>
    <property type="match status" value="1"/>
</dbReference>
<feature type="chain" id="PRO_5045909083" evidence="5">
    <location>
        <begin position="27"/>
        <end position="527"/>
    </location>
</feature>
<organism evidence="7 8">
    <name type="scientific">Kineosporia mesophila</name>
    <dbReference type="NCBI Taxonomy" id="566012"/>
    <lineage>
        <taxon>Bacteria</taxon>
        <taxon>Bacillati</taxon>
        <taxon>Actinomycetota</taxon>
        <taxon>Actinomycetes</taxon>
        <taxon>Kineosporiales</taxon>
        <taxon>Kineosporiaceae</taxon>
        <taxon>Kineosporia</taxon>
    </lineage>
</organism>
<protein>
    <submittedName>
        <fullName evidence="7">ABC transporter substrate-binding protein</fullName>
    </submittedName>
</protein>
<dbReference type="Proteomes" id="UP001501074">
    <property type="component" value="Unassembled WGS sequence"/>
</dbReference>
<evidence type="ECO:0000256" key="1">
    <source>
        <dbReference type="ARBA" id="ARBA00004196"/>
    </source>
</evidence>